<name>A0A067TKI1_GALM3</name>
<dbReference type="SUPFAM" id="SSF53254">
    <property type="entry name" value="Phosphoglycerate mutase-like"/>
    <property type="match status" value="1"/>
</dbReference>
<dbReference type="Proteomes" id="UP000027222">
    <property type="component" value="Unassembled WGS sequence"/>
</dbReference>
<keyword evidence="1" id="KW-0378">Hydrolase</keyword>
<dbReference type="GO" id="GO:0045820">
    <property type="term" value="P:negative regulation of glycolytic process"/>
    <property type="evidence" value="ECO:0007669"/>
    <property type="project" value="TreeGrafter"/>
</dbReference>
<dbReference type="GO" id="GO:0004331">
    <property type="term" value="F:fructose-2,6-bisphosphate 2-phosphatase activity"/>
    <property type="evidence" value="ECO:0007669"/>
    <property type="project" value="TreeGrafter"/>
</dbReference>
<dbReference type="OrthoDB" id="354304at2759"/>
<dbReference type="PANTHER" id="PTHR46517">
    <property type="entry name" value="FRUCTOSE-2,6-BISPHOSPHATASE TIGAR"/>
    <property type="match status" value="1"/>
</dbReference>
<organism evidence="4 5">
    <name type="scientific">Galerina marginata (strain CBS 339.88)</name>
    <dbReference type="NCBI Taxonomy" id="685588"/>
    <lineage>
        <taxon>Eukaryota</taxon>
        <taxon>Fungi</taxon>
        <taxon>Dikarya</taxon>
        <taxon>Basidiomycota</taxon>
        <taxon>Agaricomycotina</taxon>
        <taxon>Agaricomycetes</taxon>
        <taxon>Agaricomycetidae</taxon>
        <taxon>Agaricales</taxon>
        <taxon>Agaricineae</taxon>
        <taxon>Strophariaceae</taxon>
        <taxon>Galerina</taxon>
    </lineage>
</organism>
<evidence type="ECO:0008006" key="6">
    <source>
        <dbReference type="Google" id="ProtNLM"/>
    </source>
</evidence>
<dbReference type="InterPro" id="IPR051695">
    <property type="entry name" value="Phosphoglycerate_Mutase"/>
</dbReference>
<reference evidence="5" key="1">
    <citation type="journal article" date="2014" name="Proc. Natl. Acad. Sci. U.S.A.">
        <title>Extensive sampling of basidiomycete genomes demonstrates inadequacy of the white-rot/brown-rot paradigm for wood decay fungi.</title>
        <authorList>
            <person name="Riley R."/>
            <person name="Salamov A.A."/>
            <person name="Brown D.W."/>
            <person name="Nagy L.G."/>
            <person name="Floudas D."/>
            <person name="Held B.W."/>
            <person name="Levasseur A."/>
            <person name="Lombard V."/>
            <person name="Morin E."/>
            <person name="Otillar R."/>
            <person name="Lindquist E.A."/>
            <person name="Sun H."/>
            <person name="LaButti K.M."/>
            <person name="Schmutz J."/>
            <person name="Jabbour D."/>
            <person name="Luo H."/>
            <person name="Baker S.E."/>
            <person name="Pisabarro A.G."/>
            <person name="Walton J.D."/>
            <person name="Blanchette R.A."/>
            <person name="Henrissat B."/>
            <person name="Martin F."/>
            <person name="Cullen D."/>
            <person name="Hibbett D.S."/>
            <person name="Grigoriev I.V."/>
        </authorList>
    </citation>
    <scope>NUCLEOTIDE SEQUENCE [LARGE SCALE GENOMIC DNA]</scope>
    <source>
        <strain evidence="5">CBS 339.88</strain>
    </source>
</reference>
<dbReference type="AlphaFoldDB" id="A0A067TKI1"/>
<feature type="active site" description="Tele-phosphohistidine intermediate" evidence="2">
    <location>
        <position position="9"/>
    </location>
</feature>
<dbReference type="PANTHER" id="PTHR46517:SF1">
    <property type="entry name" value="FRUCTOSE-2,6-BISPHOSPHATASE TIGAR"/>
    <property type="match status" value="1"/>
</dbReference>
<evidence type="ECO:0000313" key="5">
    <source>
        <dbReference type="Proteomes" id="UP000027222"/>
    </source>
</evidence>
<keyword evidence="5" id="KW-1185">Reference proteome</keyword>
<dbReference type="GO" id="GO:0005829">
    <property type="term" value="C:cytosol"/>
    <property type="evidence" value="ECO:0007669"/>
    <property type="project" value="TreeGrafter"/>
</dbReference>
<dbReference type="InterPro" id="IPR013078">
    <property type="entry name" value="His_Pase_superF_clade-1"/>
</dbReference>
<proteinExistence type="predicted"/>
<dbReference type="HOGENOM" id="CLU_033323_0_1_1"/>
<dbReference type="SMART" id="SM00855">
    <property type="entry name" value="PGAM"/>
    <property type="match status" value="1"/>
</dbReference>
<dbReference type="InterPro" id="IPR029033">
    <property type="entry name" value="His_PPase_superfam"/>
</dbReference>
<dbReference type="EMBL" id="KL142369">
    <property type="protein sequence ID" value="KDR82847.1"/>
    <property type="molecule type" value="Genomic_DNA"/>
</dbReference>
<accession>A0A067TKI1</accession>
<dbReference type="Gene3D" id="3.40.50.1240">
    <property type="entry name" value="Phosphoglycerate mutase-like"/>
    <property type="match status" value="1"/>
</dbReference>
<evidence type="ECO:0000256" key="1">
    <source>
        <dbReference type="ARBA" id="ARBA00022801"/>
    </source>
</evidence>
<dbReference type="GO" id="GO:0043456">
    <property type="term" value="P:regulation of pentose-phosphate shunt"/>
    <property type="evidence" value="ECO:0007669"/>
    <property type="project" value="TreeGrafter"/>
</dbReference>
<evidence type="ECO:0000313" key="4">
    <source>
        <dbReference type="EMBL" id="KDR82847.1"/>
    </source>
</evidence>
<sequence length="285" mass="31511">MVSFILIRHGESKDNLRQVWAGWKDSPLSNHGMRQAEALGDDFAQKDISLSAIYTSDLLRAKTTAKAVRDRQANPNIPFHESCQLREQNFGVGEGMRMVKKEKNLSIRQHFAVGKFPVLHTRNGCFPGGESLDDMAQRADDVFDKLLSLHVLQENEDGQARVVAVFSHGLFIAELVAAIIRRDQGTVTVDVRNLRGMSNTAWTRLEVTAKEVEGGTNSQAPNAAPMGPVFVVRVTGVNRYPHLSNLHRQKGGIGSLAHDPAQQDIRSFLGGKQKPSTSTTKMKPY</sequence>
<gene>
    <name evidence="4" type="ORF">GALMADRAFT_238451</name>
</gene>
<dbReference type="CDD" id="cd07067">
    <property type="entry name" value="HP_PGM_like"/>
    <property type="match status" value="1"/>
</dbReference>
<feature type="active site" description="Proton donor/acceptor" evidence="2">
    <location>
        <position position="87"/>
    </location>
</feature>
<dbReference type="InterPro" id="IPR001345">
    <property type="entry name" value="PG/BPGM_mutase_AS"/>
</dbReference>
<feature type="binding site" evidence="3">
    <location>
        <begin position="8"/>
        <end position="15"/>
    </location>
    <ligand>
        <name>substrate</name>
    </ligand>
</feature>
<dbReference type="PROSITE" id="PS00175">
    <property type="entry name" value="PG_MUTASE"/>
    <property type="match status" value="1"/>
</dbReference>
<dbReference type="Pfam" id="PF00300">
    <property type="entry name" value="His_Phos_1"/>
    <property type="match status" value="1"/>
</dbReference>
<feature type="binding site" evidence="3">
    <location>
        <position position="60"/>
    </location>
    <ligand>
        <name>substrate</name>
    </ligand>
</feature>
<evidence type="ECO:0000256" key="3">
    <source>
        <dbReference type="PIRSR" id="PIRSR613078-2"/>
    </source>
</evidence>
<protein>
    <recommendedName>
        <fullName evidence="6">Phosphoglycerate mutase (2,3-diphosphoglycerate-dependent)</fullName>
    </recommendedName>
</protein>
<evidence type="ECO:0000256" key="2">
    <source>
        <dbReference type="PIRSR" id="PIRSR613078-1"/>
    </source>
</evidence>
<dbReference type="STRING" id="685588.A0A067TKI1"/>